<dbReference type="Gene3D" id="3.30.420.40">
    <property type="match status" value="2"/>
</dbReference>
<feature type="compositionally biased region" description="Polar residues" evidence="4">
    <location>
        <begin position="810"/>
        <end position="822"/>
    </location>
</feature>
<dbReference type="PANTHER" id="PTHR43435:SF4">
    <property type="entry name" value="FGGY CARBOHYDRATE KINASE DOMAIN-CONTAINING PROTEIN"/>
    <property type="match status" value="1"/>
</dbReference>
<feature type="region of interest" description="Disordered" evidence="4">
    <location>
        <begin position="735"/>
        <end position="908"/>
    </location>
</feature>
<protein>
    <recommendedName>
        <fullName evidence="5">Rho-GAP domain-containing protein</fullName>
    </recommendedName>
</protein>
<feature type="compositionally biased region" description="Polar residues" evidence="4">
    <location>
        <begin position="740"/>
        <end position="774"/>
    </location>
</feature>
<dbReference type="PROSITE" id="PS50238">
    <property type="entry name" value="RHOGAP"/>
    <property type="match status" value="1"/>
</dbReference>
<reference evidence="6" key="1">
    <citation type="submission" date="2021-01" db="EMBL/GenBank/DDBJ databases">
        <authorList>
            <person name="Kaushik A."/>
        </authorList>
    </citation>
    <scope>NUCLEOTIDE SEQUENCE</scope>
    <source>
        <strain evidence="6">AG3-1AP</strain>
    </source>
</reference>
<name>A0A8H3CNT0_9AGAM</name>
<feature type="region of interest" description="Disordered" evidence="4">
    <location>
        <begin position="578"/>
        <end position="633"/>
    </location>
</feature>
<feature type="compositionally biased region" description="Polar residues" evidence="4">
    <location>
        <begin position="884"/>
        <end position="894"/>
    </location>
</feature>
<dbReference type="InterPro" id="IPR006003">
    <property type="entry name" value="FGGY_RbtK-like"/>
</dbReference>
<dbReference type="EMBL" id="CAJMWV010004110">
    <property type="protein sequence ID" value="CAE6493398.1"/>
    <property type="molecule type" value="Genomic_DNA"/>
</dbReference>
<feature type="compositionally biased region" description="Basic and acidic residues" evidence="4">
    <location>
        <begin position="851"/>
        <end position="868"/>
    </location>
</feature>
<dbReference type="InterPro" id="IPR000198">
    <property type="entry name" value="RhoGAP_dom"/>
</dbReference>
<feature type="region of interest" description="Disordered" evidence="4">
    <location>
        <begin position="938"/>
        <end position="960"/>
    </location>
</feature>
<feature type="region of interest" description="Disordered" evidence="4">
    <location>
        <begin position="1433"/>
        <end position="1643"/>
    </location>
</feature>
<keyword evidence="3" id="KW-0418">Kinase</keyword>
<feature type="compositionally biased region" description="Low complexity" evidence="4">
    <location>
        <begin position="449"/>
        <end position="464"/>
    </location>
</feature>
<feature type="domain" description="Rho-GAP" evidence="5">
    <location>
        <begin position="1211"/>
        <end position="1410"/>
    </location>
</feature>
<dbReference type="GO" id="GO:0007165">
    <property type="term" value="P:signal transduction"/>
    <property type="evidence" value="ECO:0007669"/>
    <property type="project" value="InterPro"/>
</dbReference>
<feature type="compositionally biased region" description="Low complexity" evidence="4">
    <location>
        <begin position="1575"/>
        <end position="1584"/>
    </location>
</feature>
<feature type="region of interest" description="Disordered" evidence="4">
    <location>
        <begin position="651"/>
        <end position="674"/>
    </location>
</feature>
<feature type="compositionally biased region" description="Low complexity" evidence="4">
    <location>
        <begin position="612"/>
        <end position="622"/>
    </location>
</feature>
<keyword evidence="2" id="KW-0808">Transferase</keyword>
<evidence type="ECO:0000256" key="2">
    <source>
        <dbReference type="ARBA" id="ARBA00022679"/>
    </source>
</evidence>
<dbReference type="Proteomes" id="UP000663831">
    <property type="component" value="Unassembled WGS sequence"/>
</dbReference>
<feature type="compositionally biased region" description="Low complexity" evidence="4">
    <location>
        <begin position="823"/>
        <end position="850"/>
    </location>
</feature>
<feature type="compositionally biased region" description="Low complexity" evidence="4">
    <location>
        <begin position="869"/>
        <end position="879"/>
    </location>
</feature>
<feature type="region of interest" description="Disordered" evidence="4">
    <location>
        <begin position="1043"/>
        <end position="1091"/>
    </location>
</feature>
<feature type="region of interest" description="Disordered" evidence="4">
    <location>
        <begin position="508"/>
        <end position="552"/>
    </location>
</feature>
<evidence type="ECO:0000313" key="7">
    <source>
        <dbReference type="Proteomes" id="UP000663831"/>
    </source>
</evidence>
<sequence>MSPEKFAQCQFFDLPDWLTYKSTGSQARSTCSLTCKCSFVPPGATSAAHGWVPEFFKTIGLGSLVDDGFAALGGWGVTAPSDQNGDPGIVLTAGQPVGRGLTKQAAEELGLVEGTPVGSAVIDAYAGWIGTVAARYKTGSGDELSSAPGLAASGERLAAVAGTSTCHVIQSPKGIFVPGVWGPYKNAVFPGWWMNEGGQSSTGQLIDFMLTTHPAYPRLQALAKEQQKSVHVVLAEILESLRKEAGVDSLVELTKDVHFYPDLHGNRSPLADPQMRGSIVGLKLDSGLGDLALKFNVTLEAIALQTRHIVETMNARGHTVRSIFMSGGQAANAKLMQLFADTIGVPVVLPHSHSAAVVLGAAMLGRFAAEVVAMGGSYVSQTGAEEASEKTKEDLWKIMVEMTPAGTEVRPGASARESKLLDAKYSIFLEAIDIQRRWRREMAAAGHQSSSSLPPLSRPTTPTPIGTPLYDRLSMSVRALPAIPSSSIRPLPNLPSLESLATTTTVRPLPAVPSMSATSLTSVDEHHDDASQWESEVNPTRPSPLSRLHKKKRHLQSVDSLAVSLPGVDFQMIPQHHLQTQTQTSPPSPSTPNKPPRLNLGLFSSRSRKESSTPTRPSTPGSAGVFMRSGSDSCEDTHLNPLNSVRKRGSTIVRCPSPGASATETMTRTAPPLPPKPAKLKAHAHGLFNSAMEVMTRGSVMPTSPSIAAAIEYMRHEQDPPRRAVLDEKRDTIYGLGSREQLQPQLTGSSRGTSSREQLATGSQDRLAQEQLGSRDTLDEESDAESRKVHGQPSISDFGPGHKASFSDAGKSTFSDAGKSSFSDTGATSSGPSSSVNSLLSNNTGTGTSAHTDHDHDATSADHDHDGDVSCGSDSSCFDPALTLNPTARPQSRAQDPDKRVSTASSQRTLTAWNTGGFVFPNTSTVEHGAPLARLHTTDGNLDDPALEPEPVPKATPRPARLGQLAGSLKRRSASMSILLPPMMSPRSDLSSEASSPRFMPTSPPPPLPTRARPRAHFDGAVTDSESTTSLFRKRSRRVQGGIKGKIAAWTAAADQTRPKKPMQRERGDEPRRSDTDSPQQGYPYSHSPASAPALQVHTHVHLPAHAHAHAQTPLMSIAALAPAARDLALGVGKRVEKFYRARSASGAGHEPRPSLGGMRTRGGGLGLGVEPVLSALLRPAIPGASGLLFGRTLDDPVVPRDMDGWVDETLGVRRCVGLPVFVSRSVRHLERWGGDEEGLFRISGRPGHVSRLRAEFDAGADYDLVEIPPGDLDPHAVSHLFKAYLRQLPEPILTRALKSQFDMAMTTTDSTTTTSMTSFGESSEHMRSLDDALLSDIKILIDQLPNVNYTLLHELVHVLRYTTQHAHTTKMPIGNLLLLFCPTLGLSAGFLRCLVEGQDVLFDWGRRASGAGGGWVGTRTIKTSVSTVTGPSLGVVCPVPPRPSPTLPPRPSPTLSAKPSPTPSSKPSPSPGPSKHAPSASTSAAPSSIRSIKSPLTIDSSSPRARSQTTAGPGSGPPSRASMFFPHLPKRPSISRLFGVGNSNYDLISSIPHESRRSIPHDSRHSIPHESRHSSSSGESYLSSDDDHLRVHPKRQTLPPRVSLDIPDGSFAPSLSPTKDMPEAESGVLSSTTRRPAQTPIADMFKSPLTAAVPTTASSVVTATAVPTTSQTLPPKLGLGLQLTHSTDADADEMGWSRGVLDAAAASASLGR</sequence>
<dbReference type="OrthoDB" id="2534523at2759"/>
<evidence type="ECO:0000256" key="3">
    <source>
        <dbReference type="ARBA" id="ARBA00022777"/>
    </source>
</evidence>
<evidence type="ECO:0000256" key="1">
    <source>
        <dbReference type="ARBA" id="ARBA00009156"/>
    </source>
</evidence>
<dbReference type="Pfam" id="PF00620">
    <property type="entry name" value="RhoGAP"/>
    <property type="match status" value="1"/>
</dbReference>
<dbReference type="SUPFAM" id="SSF48350">
    <property type="entry name" value="GTPase activation domain, GAP"/>
    <property type="match status" value="1"/>
</dbReference>
<dbReference type="GO" id="GO:0005737">
    <property type="term" value="C:cytoplasm"/>
    <property type="evidence" value="ECO:0007669"/>
    <property type="project" value="TreeGrafter"/>
</dbReference>
<dbReference type="InterPro" id="IPR043129">
    <property type="entry name" value="ATPase_NBD"/>
</dbReference>
<dbReference type="InterPro" id="IPR008936">
    <property type="entry name" value="Rho_GTPase_activation_prot"/>
</dbReference>
<dbReference type="GO" id="GO:0019150">
    <property type="term" value="F:D-ribulokinase activity"/>
    <property type="evidence" value="ECO:0007669"/>
    <property type="project" value="TreeGrafter"/>
</dbReference>
<organism evidence="6 7">
    <name type="scientific">Rhizoctonia solani</name>
    <dbReference type="NCBI Taxonomy" id="456999"/>
    <lineage>
        <taxon>Eukaryota</taxon>
        <taxon>Fungi</taxon>
        <taxon>Dikarya</taxon>
        <taxon>Basidiomycota</taxon>
        <taxon>Agaricomycotina</taxon>
        <taxon>Agaricomycetes</taxon>
        <taxon>Cantharellales</taxon>
        <taxon>Ceratobasidiaceae</taxon>
        <taxon>Rhizoctonia</taxon>
    </lineage>
</organism>
<feature type="region of interest" description="Disordered" evidence="4">
    <location>
        <begin position="981"/>
        <end position="1015"/>
    </location>
</feature>
<proteinExistence type="inferred from homology"/>
<evidence type="ECO:0000313" key="6">
    <source>
        <dbReference type="EMBL" id="CAE6493398.1"/>
    </source>
</evidence>
<feature type="compositionally biased region" description="Pro residues" evidence="4">
    <location>
        <begin position="1439"/>
        <end position="1453"/>
    </location>
</feature>
<feature type="compositionally biased region" description="Polar residues" evidence="4">
    <location>
        <begin position="1498"/>
        <end position="1513"/>
    </location>
</feature>
<evidence type="ECO:0000259" key="5">
    <source>
        <dbReference type="PROSITE" id="PS50238"/>
    </source>
</evidence>
<dbReference type="PANTHER" id="PTHR43435">
    <property type="entry name" value="RIBULOKINASE"/>
    <property type="match status" value="1"/>
</dbReference>
<evidence type="ECO:0000256" key="4">
    <source>
        <dbReference type="SAM" id="MobiDB-lite"/>
    </source>
</evidence>
<comment type="similarity">
    <text evidence="1">Belongs to the FGGY kinase family.</text>
</comment>
<feature type="compositionally biased region" description="Low complexity" evidence="4">
    <location>
        <begin position="1474"/>
        <end position="1492"/>
    </location>
</feature>
<dbReference type="Gene3D" id="1.10.555.10">
    <property type="entry name" value="Rho GTPase activation protein"/>
    <property type="match status" value="1"/>
</dbReference>
<dbReference type="InterPro" id="IPR018485">
    <property type="entry name" value="FGGY_C"/>
</dbReference>
<dbReference type="GO" id="GO:0019321">
    <property type="term" value="P:pentose metabolic process"/>
    <property type="evidence" value="ECO:0007669"/>
    <property type="project" value="TreeGrafter"/>
</dbReference>
<dbReference type="CDD" id="cd00159">
    <property type="entry name" value="RhoGAP"/>
    <property type="match status" value="1"/>
</dbReference>
<accession>A0A8H3CNT0</accession>
<feature type="compositionally biased region" description="Basic and acidic residues" evidence="4">
    <location>
        <begin position="1554"/>
        <end position="1574"/>
    </location>
</feature>
<gene>
    <name evidence="6" type="ORF">RDB_LOCUS111313</name>
</gene>
<feature type="compositionally biased region" description="Pro residues" evidence="4">
    <location>
        <begin position="1461"/>
        <end position="1473"/>
    </location>
</feature>
<dbReference type="SUPFAM" id="SSF53067">
    <property type="entry name" value="Actin-like ATPase domain"/>
    <property type="match status" value="1"/>
</dbReference>
<feature type="compositionally biased region" description="Basic and acidic residues" evidence="4">
    <location>
        <begin position="1063"/>
        <end position="1076"/>
    </location>
</feature>
<feature type="region of interest" description="Disordered" evidence="4">
    <location>
        <begin position="443"/>
        <end position="468"/>
    </location>
</feature>
<feature type="compositionally biased region" description="Pro residues" evidence="4">
    <location>
        <begin position="586"/>
        <end position="595"/>
    </location>
</feature>
<dbReference type="Pfam" id="PF02782">
    <property type="entry name" value="FGGY_C"/>
    <property type="match status" value="1"/>
</dbReference>
<dbReference type="SMART" id="SM00324">
    <property type="entry name" value="RhoGAP"/>
    <property type="match status" value="1"/>
</dbReference>
<comment type="caution">
    <text evidence="6">The sequence shown here is derived from an EMBL/GenBank/DDBJ whole genome shotgun (WGS) entry which is preliminary data.</text>
</comment>
<dbReference type="NCBIfam" id="TIGR01315">
    <property type="entry name" value="5C_CHO_kinase"/>
    <property type="match status" value="1"/>
</dbReference>